<dbReference type="AlphaFoldDB" id="A0AAW1UCU7"/>
<protein>
    <submittedName>
        <fullName evidence="1">Uncharacterized protein</fullName>
    </submittedName>
</protein>
<organism evidence="1 2">
    <name type="scientific">Henosepilachna vigintioctopunctata</name>
    <dbReference type="NCBI Taxonomy" id="420089"/>
    <lineage>
        <taxon>Eukaryota</taxon>
        <taxon>Metazoa</taxon>
        <taxon>Ecdysozoa</taxon>
        <taxon>Arthropoda</taxon>
        <taxon>Hexapoda</taxon>
        <taxon>Insecta</taxon>
        <taxon>Pterygota</taxon>
        <taxon>Neoptera</taxon>
        <taxon>Endopterygota</taxon>
        <taxon>Coleoptera</taxon>
        <taxon>Polyphaga</taxon>
        <taxon>Cucujiformia</taxon>
        <taxon>Coccinelloidea</taxon>
        <taxon>Coccinellidae</taxon>
        <taxon>Epilachninae</taxon>
        <taxon>Epilachnini</taxon>
        <taxon>Henosepilachna</taxon>
    </lineage>
</organism>
<accession>A0AAW1UCU7</accession>
<name>A0AAW1UCU7_9CUCU</name>
<dbReference type="Proteomes" id="UP001431783">
    <property type="component" value="Unassembled WGS sequence"/>
</dbReference>
<gene>
    <name evidence="1" type="ORF">WA026_022079</name>
</gene>
<keyword evidence="2" id="KW-1185">Reference proteome</keyword>
<evidence type="ECO:0000313" key="1">
    <source>
        <dbReference type="EMBL" id="KAK9878439.1"/>
    </source>
</evidence>
<comment type="caution">
    <text evidence="1">The sequence shown here is derived from an EMBL/GenBank/DDBJ whole genome shotgun (WGS) entry which is preliminary data.</text>
</comment>
<reference evidence="1 2" key="1">
    <citation type="submission" date="2023-03" db="EMBL/GenBank/DDBJ databases">
        <title>Genome insight into feeding habits of ladybird beetles.</title>
        <authorList>
            <person name="Li H.-S."/>
            <person name="Huang Y.-H."/>
            <person name="Pang H."/>
        </authorList>
    </citation>
    <scope>NUCLEOTIDE SEQUENCE [LARGE SCALE GENOMIC DNA]</scope>
    <source>
        <strain evidence="1">SYSU_2023b</strain>
        <tissue evidence="1">Whole body</tissue>
    </source>
</reference>
<proteinExistence type="predicted"/>
<dbReference type="EMBL" id="JARQZJ010000048">
    <property type="protein sequence ID" value="KAK9878439.1"/>
    <property type="molecule type" value="Genomic_DNA"/>
</dbReference>
<evidence type="ECO:0000313" key="2">
    <source>
        <dbReference type="Proteomes" id="UP001431783"/>
    </source>
</evidence>
<sequence length="153" mass="17347">MSNECEELKKFDKEDRQTENCAQSHLQQIDNRFFKLESELNSIKTMISNQKTGLSKLNNENCSSYANIVENSNYSLVIKPMSKEQSSADTKNDLKQFVKPEEVKVAISRVISTKDGGVVIRCNNEKEVNFLKEVAAEKLGAQYQLAIPNKKLP</sequence>